<dbReference type="OrthoDB" id="204088at2157"/>
<dbReference type="PANTHER" id="PTHR42709:SF6">
    <property type="entry name" value="UNDECAPRENYL PHOSPHATE TRANSPORTER A"/>
    <property type="match status" value="1"/>
</dbReference>
<evidence type="ECO:0000313" key="11">
    <source>
        <dbReference type="Proteomes" id="UP000184203"/>
    </source>
</evidence>
<dbReference type="Proteomes" id="UP000003751">
    <property type="component" value="Unassembled WGS sequence"/>
</dbReference>
<dbReference type="EMBL" id="AEMG01000022">
    <property type="protein sequence ID" value="EFW90600.1"/>
    <property type="molecule type" value="Genomic_DNA"/>
</dbReference>
<evidence type="ECO:0000256" key="1">
    <source>
        <dbReference type="ARBA" id="ARBA00004651"/>
    </source>
</evidence>
<keyword evidence="2" id="KW-1003">Cell membrane</keyword>
<feature type="transmembrane region" description="Helical" evidence="6">
    <location>
        <begin position="118"/>
        <end position="142"/>
    </location>
</feature>
<keyword evidence="4 6" id="KW-1133">Transmembrane helix</keyword>
<evidence type="ECO:0000256" key="6">
    <source>
        <dbReference type="SAM" id="Phobius"/>
    </source>
</evidence>
<reference evidence="9" key="3">
    <citation type="submission" date="2016-11" db="EMBL/GenBank/DDBJ databases">
        <authorList>
            <person name="Jaros S."/>
            <person name="Januszkiewicz K."/>
            <person name="Wedrychowicz H."/>
        </authorList>
    </citation>
    <scope>NUCLEOTIDE SEQUENCE [LARGE SCALE GENOMIC DNA]</scope>
    <source>
        <strain evidence="9">DX253</strain>
    </source>
</reference>
<organism evidence="8 10">
    <name type="scientific">Haladaptatus paucihalophilus DX253</name>
    <dbReference type="NCBI Taxonomy" id="797209"/>
    <lineage>
        <taxon>Archaea</taxon>
        <taxon>Methanobacteriati</taxon>
        <taxon>Methanobacteriota</taxon>
        <taxon>Stenosarchaea group</taxon>
        <taxon>Halobacteria</taxon>
        <taxon>Halobacteriales</taxon>
        <taxon>Haladaptataceae</taxon>
        <taxon>Haladaptatus</taxon>
    </lineage>
</organism>
<protein>
    <submittedName>
        <fullName evidence="9">Membrane protein DedA, SNARE-associated domain</fullName>
    </submittedName>
    <submittedName>
        <fullName evidence="8">SNARE associated protein</fullName>
    </submittedName>
</protein>
<feature type="transmembrane region" description="Helical" evidence="6">
    <location>
        <begin position="78"/>
        <end position="98"/>
    </location>
</feature>
<comment type="subcellular location">
    <subcellularLocation>
        <location evidence="1">Cell membrane</location>
        <topology evidence="1">Multi-pass membrane protein</topology>
    </subcellularLocation>
</comment>
<gene>
    <name evidence="9" type="ORF">SAMN05444342_4170</name>
    <name evidence="8" type="ORF">ZOD2009_17940</name>
</gene>
<reference evidence="8 10" key="1">
    <citation type="journal article" date="2014" name="ISME J.">
        <title>Trehalose/2-sulfotrehalose biosynthesis and glycine-betaine uptake are widely spread mechanisms for osmoadaptation in the Halobacteriales.</title>
        <authorList>
            <person name="Youssef N.H."/>
            <person name="Savage-Ashlock K.N."/>
            <person name="McCully A.L."/>
            <person name="Luedtke B."/>
            <person name="Shaw E.I."/>
            <person name="Hoff W.D."/>
            <person name="Elshahed M.S."/>
        </authorList>
    </citation>
    <scope>NUCLEOTIDE SEQUENCE [LARGE SCALE GENOMIC DNA]</scope>
    <source>
        <strain evidence="8 10">DX253</strain>
    </source>
</reference>
<dbReference type="AlphaFoldDB" id="E7QXP9"/>
<reference evidence="11" key="2">
    <citation type="submission" date="2016-11" db="EMBL/GenBank/DDBJ databases">
        <authorList>
            <person name="Varghese N."/>
            <person name="Submissions S."/>
        </authorList>
    </citation>
    <scope>NUCLEOTIDE SEQUENCE [LARGE SCALE GENOMIC DNA]</scope>
    <source>
        <strain evidence="11">DX253</strain>
    </source>
</reference>
<dbReference type="eggNOG" id="arCOG03117">
    <property type="taxonomic scope" value="Archaea"/>
</dbReference>
<feature type="domain" description="VTT" evidence="7">
    <location>
        <begin position="123"/>
        <end position="225"/>
    </location>
</feature>
<keyword evidence="3 6" id="KW-0812">Transmembrane</keyword>
<evidence type="ECO:0000313" key="9">
    <source>
        <dbReference type="EMBL" id="SHL57560.1"/>
    </source>
</evidence>
<keyword evidence="5 6" id="KW-0472">Membrane</keyword>
<dbReference type="InterPro" id="IPR032816">
    <property type="entry name" value="VTT_dom"/>
</dbReference>
<evidence type="ECO:0000256" key="2">
    <source>
        <dbReference type="ARBA" id="ARBA00022475"/>
    </source>
</evidence>
<dbReference type="EMBL" id="FRAN01000008">
    <property type="protein sequence ID" value="SHL57560.1"/>
    <property type="molecule type" value="Genomic_DNA"/>
</dbReference>
<dbReference type="InterPro" id="IPR051311">
    <property type="entry name" value="DedA_domain"/>
</dbReference>
<evidence type="ECO:0000259" key="7">
    <source>
        <dbReference type="Pfam" id="PF09335"/>
    </source>
</evidence>
<dbReference type="GO" id="GO:0005886">
    <property type="term" value="C:plasma membrane"/>
    <property type="evidence" value="ECO:0007669"/>
    <property type="project" value="UniProtKB-SubCell"/>
</dbReference>
<proteinExistence type="predicted"/>
<dbReference type="RefSeq" id="WP_007982163.1">
    <property type="nucleotide sequence ID" value="NZ_AEMG01000022.1"/>
</dbReference>
<keyword evidence="11" id="KW-1185">Reference proteome</keyword>
<evidence type="ECO:0000256" key="3">
    <source>
        <dbReference type="ARBA" id="ARBA00022692"/>
    </source>
</evidence>
<feature type="transmembrane region" description="Helical" evidence="6">
    <location>
        <begin position="206"/>
        <end position="224"/>
    </location>
</feature>
<dbReference type="Proteomes" id="UP000184203">
    <property type="component" value="Unassembled WGS sequence"/>
</dbReference>
<evidence type="ECO:0000256" key="5">
    <source>
        <dbReference type="ARBA" id="ARBA00023136"/>
    </source>
</evidence>
<dbReference type="PATRIC" id="fig|797209.4.peg.3512"/>
<dbReference type="Pfam" id="PF09335">
    <property type="entry name" value="VTT_dom"/>
    <property type="match status" value="1"/>
</dbReference>
<evidence type="ECO:0000313" key="10">
    <source>
        <dbReference type="Proteomes" id="UP000003751"/>
    </source>
</evidence>
<feature type="transmembrane region" description="Helical" evidence="6">
    <location>
        <begin position="12"/>
        <end position="31"/>
    </location>
</feature>
<sequence>MHIASLVAVETTIPTLLTFSVFGLAILSFAPNSRSIRTFVANYGVFVLAGSVALVAVAGILLFLFGDETLAKQWLDQYGLFALFFIFILEGAMMLYFAPSETVVPVGVTVLAKSPSDYRTIAVIVVVAVIASTAGQYALFLLAKRGGREYLLEKPWFRIDDSSLDRFDHWLERWGPLAIPLSNTLPFTRGMLTVPAGFGEMKDRNFIILSALGSLSFETLLAIFGPRAFAILLDAISKFF</sequence>
<feature type="transmembrane region" description="Helical" evidence="6">
    <location>
        <begin position="43"/>
        <end position="66"/>
    </location>
</feature>
<evidence type="ECO:0000313" key="8">
    <source>
        <dbReference type="EMBL" id="EFW90600.1"/>
    </source>
</evidence>
<name>E7QXP9_HALPU</name>
<dbReference type="PANTHER" id="PTHR42709">
    <property type="entry name" value="ALKALINE PHOSPHATASE LIKE PROTEIN"/>
    <property type="match status" value="1"/>
</dbReference>
<accession>E7QXP9</accession>
<dbReference type="STRING" id="797209.GCA_000376445_02226"/>
<evidence type="ECO:0000256" key="4">
    <source>
        <dbReference type="ARBA" id="ARBA00022989"/>
    </source>
</evidence>